<protein>
    <submittedName>
        <fullName evidence="2">Uncharacterized protein</fullName>
    </submittedName>
</protein>
<evidence type="ECO:0000313" key="2">
    <source>
        <dbReference type="EMBL" id="RBP04029.1"/>
    </source>
</evidence>
<organism evidence="2 3">
    <name type="scientific">Roseiarcus fermentans</name>
    <dbReference type="NCBI Taxonomy" id="1473586"/>
    <lineage>
        <taxon>Bacteria</taxon>
        <taxon>Pseudomonadati</taxon>
        <taxon>Pseudomonadota</taxon>
        <taxon>Alphaproteobacteria</taxon>
        <taxon>Hyphomicrobiales</taxon>
        <taxon>Roseiarcaceae</taxon>
        <taxon>Roseiarcus</taxon>
    </lineage>
</organism>
<keyword evidence="3" id="KW-1185">Reference proteome</keyword>
<sequence>MAMSRTAAIVAALALASSAEAADLKIVDVKAYVFLERAGKLSDDILAGPALVDAPKGGAPGGDTATGVLLDFTFSGDRNFAPKYATATVDLTQTGHGGQQIVTHKAFTGFRFGDDGVEHKAIYLENATCAPLAVAIHAGKTEKQVQLDFSCTEVRASN</sequence>
<dbReference type="RefSeq" id="WP_113892304.1">
    <property type="nucleotide sequence ID" value="NZ_QNRK01000041.1"/>
</dbReference>
<keyword evidence="1" id="KW-0732">Signal</keyword>
<name>A0A366ER99_9HYPH</name>
<dbReference type="OrthoDB" id="8160692at2"/>
<evidence type="ECO:0000313" key="3">
    <source>
        <dbReference type="Proteomes" id="UP000253529"/>
    </source>
</evidence>
<evidence type="ECO:0000256" key="1">
    <source>
        <dbReference type="SAM" id="SignalP"/>
    </source>
</evidence>
<reference evidence="2 3" key="1">
    <citation type="submission" date="2018-06" db="EMBL/GenBank/DDBJ databases">
        <title>Genomic Encyclopedia of Type Strains, Phase IV (KMG-IV): sequencing the most valuable type-strain genomes for metagenomic binning, comparative biology and taxonomic classification.</title>
        <authorList>
            <person name="Goeker M."/>
        </authorList>
    </citation>
    <scope>NUCLEOTIDE SEQUENCE [LARGE SCALE GENOMIC DNA]</scope>
    <source>
        <strain evidence="2 3">DSM 24875</strain>
    </source>
</reference>
<comment type="caution">
    <text evidence="2">The sequence shown here is derived from an EMBL/GenBank/DDBJ whole genome shotgun (WGS) entry which is preliminary data.</text>
</comment>
<accession>A0A366ER99</accession>
<feature type="chain" id="PRO_5016958291" evidence="1">
    <location>
        <begin position="22"/>
        <end position="158"/>
    </location>
</feature>
<dbReference type="EMBL" id="QNRK01000041">
    <property type="protein sequence ID" value="RBP04029.1"/>
    <property type="molecule type" value="Genomic_DNA"/>
</dbReference>
<dbReference type="AlphaFoldDB" id="A0A366ER99"/>
<proteinExistence type="predicted"/>
<dbReference type="Proteomes" id="UP000253529">
    <property type="component" value="Unassembled WGS sequence"/>
</dbReference>
<feature type="signal peptide" evidence="1">
    <location>
        <begin position="1"/>
        <end position="21"/>
    </location>
</feature>
<gene>
    <name evidence="2" type="ORF">DFR50_1411</name>
</gene>